<dbReference type="Proteomes" id="UP000034950">
    <property type="component" value="Unassembled WGS sequence"/>
</dbReference>
<dbReference type="RefSeq" id="WP_048039045.1">
    <property type="nucleotide sequence ID" value="NZ_JJPR01000047.1"/>
</dbReference>
<evidence type="ECO:0000313" key="3">
    <source>
        <dbReference type="EMBL" id="KKG85363.1"/>
    </source>
</evidence>
<evidence type="ECO:0000313" key="8">
    <source>
        <dbReference type="Proteomes" id="UP000034950"/>
    </source>
</evidence>
<evidence type="ECO:0000256" key="1">
    <source>
        <dbReference type="SAM" id="Phobius"/>
    </source>
</evidence>
<protein>
    <recommendedName>
        <fullName evidence="2">PEF-CTERM protein sorting domain-containing protein</fullName>
    </recommendedName>
</protein>
<keyword evidence="1" id="KW-1133">Transmembrane helix</keyword>
<feature type="transmembrane region" description="Helical" evidence="1">
    <location>
        <begin position="154"/>
        <end position="172"/>
    </location>
</feature>
<evidence type="ECO:0000313" key="6">
    <source>
        <dbReference type="Proteomes" id="UP000034387"/>
    </source>
</evidence>
<dbReference type="Proteomes" id="UP000034387">
    <property type="component" value="Unassembled WGS sequence"/>
</dbReference>
<dbReference type="Pfam" id="PF26596">
    <property type="entry name" value="PEF-CTERM_ARCH"/>
    <property type="match status" value="1"/>
</dbReference>
<dbReference type="Proteomes" id="UP000034409">
    <property type="component" value="Unassembled WGS sequence"/>
</dbReference>
<evidence type="ECO:0000313" key="5">
    <source>
        <dbReference type="EMBL" id="KKH13105.1"/>
    </source>
</evidence>
<evidence type="ECO:0000313" key="4">
    <source>
        <dbReference type="EMBL" id="KKG88574.1"/>
    </source>
</evidence>
<comment type="caution">
    <text evidence="3">The sequence shown here is derived from an EMBL/GenBank/DDBJ whole genome shotgun (WGS) entry which is preliminary data.</text>
</comment>
<dbReference type="EMBL" id="JJPS01000207">
    <property type="protein sequence ID" value="KKG85363.1"/>
    <property type="molecule type" value="Genomic_DNA"/>
</dbReference>
<organism evidence="3 7">
    <name type="scientific">Methanosarcina mazei</name>
    <name type="common">Methanosarcina frisia</name>
    <dbReference type="NCBI Taxonomy" id="2209"/>
    <lineage>
        <taxon>Archaea</taxon>
        <taxon>Methanobacteriati</taxon>
        <taxon>Methanobacteriota</taxon>
        <taxon>Stenosarchaea group</taxon>
        <taxon>Methanomicrobia</taxon>
        <taxon>Methanosarcinales</taxon>
        <taxon>Methanosarcinaceae</taxon>
        <taxon>Methanosarcina</taxon>
    </lineage>
</organism>
<dbReference type="PATRIC" id="fig|2209.44.peg.2165"/>
<feature type="domain" description="PEF-CTERM protein sorting" evidence="2">
    <location>
        <begin position="151"/>
        <end position="175"/>
    </location>
</feature>
<dbReference type="EMBL" id="JJPR01000047">
    <property type="protein sequence ID" value="KKG88574.1"/>
    <property type="molecule type" value="Genomic_DNA"/>
</dbReference>
<dbReference type="EMBL" id="JJPX01000029">
    <property type="protein sequence ID" value="KKH13105.1"/>
    <property type="molecule type" value="Genomic_DNA"/>
</dbReference>
<keyword evidence="1" id="KW-0472">Membrane</keyword>
<evidence type="ECO:0000259" key="2">
    <source>
        <dbReference type="Pfam" id="PF26596"/>
    </source>
</evidence>
<name>A0A0F8KBR3_METMZ</name>
<dbReference type="NCBIfam" id="TIGR03024">
    <property type="entry name" value="arch_PEF_CTERM"/>
    <property type="match status" value="1"/>
</dbReference>
<accession>A0A0F8KBR3</accession>
<proteinExistence type="predicted"/>
<keyword evidence="1" id="KW-0812">Transmembrane</keyword>
<reference evidence="6 7" key="1">
    <citation type="journal article" date="2015" name="ISME J.">
        <title>Genomic and phenotypic differentiation among Methanosarcina mazei populations from Columbia River sediment.</title>
        <authorList>
            <person name="Youngblut N.D."/>
            <person name="Wirth J.S."/>
            <person name="Henriksen J.R."/>
            <person name="Smith M."/>
            <person name="Simon H."/>
            <person name="Metcalf W.W."/>
            <person name="Whitaker R.J."/>
        </authorList>
    </citation>
    <scope>NUCLEOTIDE SEQUENCE [LARGE SCALE GENOMIC DNA]</scope>
    <source>
        <strain evidence="4 8">3.H.A.2.6</strain>
        <strain evidence="3 7">3.H.A.2.8</strain>
        <strain evidence="5 6">3.H.M.2.7</strain>
    </source>
</reference>
<dbReference type="AlphaFoldDB" id="A0A0F8KBR3"/>
<sequence length="178" mass="18740">MKKISLLLVCTLLIASMAGSAMAQPAIMTLYNENGDVITKITGGNPTTIKAHISDIYYSKLGSHERTFSVTVADGSLTVQISADGGSTWTSASSAESVSYTAVPSQKYDFLVRVSGYDGLVTISDKSNSAIDPNAAVKNYDVATQSPNVDIPEFPTVALPVAAILGLVFIFGRKKEGL</sequence>
<gene>
    <name evidence="5" type="ORF">DU42_06210</name>
    <name evidence="4" type="ORF">DU57_09935</name>
    <name evidence="3" type="ORF">DU59_08390</name>
</gene>
<evidence type="ECO:0000313" key="7">
    <source>
        <dbReference type="Proteomes" id="UP000034409"/>
    </source>
</evidence>
<dbReference type="InterPro" id="IPR017474">
    <property type="entry name" value="PEF_CTERM_C"/>
</dbReference>